<gene>
    <name evidence="3" type="primary">LOC107464342</name>
</gene>
<dbReference type="PANTHER" id="PTHR33116">
    <property type="entry name" value="REVERSE TRANSCRIPTASE ZINC-BINDING DOMAIN-CONTAINING PROTEIN-RELATED-RELATED"/>
    <property type="match status" value="1"/>
</dbReference>
<keyword evidence="1" id="KW-1133">Transmembrane helix</keyword>
<keyword evidence="2" id="KW-1185">Reference proteome</keyword>
<dbReference type="Proteomes" id="UP000515211">
    <property type="component" value="Chromosome 9"/>
</dbReference>
<evidence type="ECO:0000256" key="1">
    <source>
        <dbReference type="SAM" id="Phobius"/>
    </source>
</evidence>
<name>A0A6P4C068_ARADU</name>
<reference evidence="2" key="1">
    <citation type="journal article" date="2016" name="Nat. Genet.">
        <title>The genome sequences of Arachis duranensis and Arachis ipaensis, the diploid ancestors of cultivated peanut.</title>
        <authorList>
            <person name="Bertioli D.J."/>
            <person name="Cannon S.B."/>
            <person name="Froenicke L."/>
            <person name="Huang G."/>
            <person name="Farmer A.D."/>
            <person name="Cannon E.K."/>
            <person name="Liu X."/>
            <person name="Gao D."/>
            <person name="Clevenger J."/>
            <person name="Dash S."/>
            <person name="Ren L."/>
            <person name="Moretzsohn M.C."/>
            <person name="Shirasawa K."/>
            <person name="Huang W."/>
            <person name="Vidigal B."/>
            <person name="Abernathy B."/>
            <person name="Chu Y."/>
            <person name="Niederhuth C.E."/>
            <person name="Umale P."/>
            <person name="Araujo A.C."/>
            <person name="Kozik A."/>
            <person name="Kim K.D."/>
            <person name="Burow M.D."/>
            <person name="Varshney R.K."/>
            <person name="Wang X."/>
            <person name="Zhang X."/>
            <person name="Barkley N."/>
            <person name="Guimaraes P.M."/>
            <person name="Isobe S."/>
            <person name="Guo B."/>
            <person name="Liao B."/>
            <person name="Stalker H.T."/>
            <person name="Schmitz R.J."/>
            <person name="Scheffler B.E."/>
            <person name="Leal-Bertioli S.C."/>
            <person name="Xun X."/>
            <person name="Jackson S.A."/>
            <person name="Michelmore R."/>
            <person name="Ozias-Akins P."/>
        </authorList>
    </citation>
    <scope>NUCLEOTIDE SEQUENCE [LARGE SCALE GENOMIC DNA]</scope>
    <source>
        <strain evidence="2">cv. V14167</strain>
    </source>
</reference>
<evidence type="ECO:0000313" key="3">
    <source>
        <dbReference type="RefSeq" id="XP_015938760.2"/>
    </source>
</evidence>
<sequence length="347" mass="40314">MNSLPIYYLSLYKMPKVVAEKLISLQRRFLWSKENGRNGIPLVKWEVVMAPKKAGGLEIGDAVIRNTDLLFKWWWRFSKENCPLWKKVVCSCNNLNPNEMLCGQPVPTKGGPWKDICQLQISEPHVREKMIRGLYMDVGNGRIVRFWEDIWLPHGVLKELFPRLFSISYLKDSVIGDCGFWDGLEWIWNFQWRRELFQWELELVLQEAALPEEITSYSFTSAIWEGFVPPRIELFSWCGVLGYSLLEENGPCLAHSNNTLKAGQMPQQEEVIVFFLVVLGITVVVFLVLLDEVDHFRVEYASRILFHDMNLDKAEAIRKSNAIRLFKPSSFLLSPYCQIDSEDIDTV</sequence>
<dbReference type="RefSeq" id="XP_015938760.2">
    <property type="nucleotide sequence ID" value="XM_016083274.2"/>
</dbReference>
<dbReference type="PANTHER" id="PTHR33116:SF79">
    <property type="entry name" value="REVERSE TRANSCRIPTASE DOMAIN, ZINC FINGER, CCHC-TYPE-RELATED"/>
    <property type="match status" value="1"/>
</dbReference>
<accession>A0A6P4C068</accession>
<protein>
    <submittedName>
        <fullName evidence="3">Uncharacterized protein LOC107464342</fullName>
    </submittedName>
</protein>
<keyword evidence="1" id="KW-0472">Membrane</keyword>
<evidence type="ECO:0000313" key="2">
    <source>
        <dbReference type="Proteomes" id="UP000515211"/>
    </source>
</evidence>
<keyword evidence="1" id="KW-0812">Transmembrane</keyword>
<reference evidence="3" key="2">
    <citation type="submission" date="2025-08" db="UniProtKB">
        <authorList>
            <consortium name="RefSeq"/>
        </authorList>
    </citation>
    <scope>IDENTIFICATION</scope>
    <source>
        <tissue evidence="3">Whole plant</tissue>
    </source>
</reference>
<dbReference type="KEGG" id="adu:107464342"/>
<organism evidence="2 3">
    <name type="scientific">Arachis duranensis</name>
    <name type="common">Wild peanut</name>
    <dbReference type="NCBI Taxonomy" id="130453"/>
    <lineage>
        <taxon>Eukaryota</taxon>
        <taxon>Viridiplantae</taxon>
        <taxon>Streptophyta</taxon>
        <taxon>Embryophyta</taxon>
        <taxon>Tracheophyta</taxon>
        <taxon>Spermatophyta</taxon>
        <taxon>Magnoliopsida</taxon>
        <taxon>eudicotyledons</taxon>
        <taxon>Gunneridae</taxon>
        <taxon>Pentapetalae</taxon>
        <taxon>rosids</taxon>
        <taxon>fabids</taxon>
        <taxon>Fabales</taxon>
        <taxon>Fabaceae</taxon>
        <taxon>Papilionoideae</taxon>
        <taxon>50 kb inversion clade</taxon>
        <taxon>dalbergioids sensu lato</taxon>
        <taxon>Dalbergieae</taxon>
        <taxon>Pterocarpus clade</taxon>
        <taxon>Arachis</taxon>
    </lineage>
</organism>
<dbReference type="AlphaFoldDB" id="A0A6P4C068"/>
<proteinExistence type="predicted"/>
<feature type="transmembrane region" description="Helical" evidence="1">
    <location>
        <begin position="271"/>
        <end position="290"/>
    </location>
</feature>
<dbReference type="GeneID" id="107464342"/>